<keyword evidence="4" id="KW-1185">Reference proteome</keyword>
<feature type="compositionally biased region" description="Basic and acidic residues" evidence="1">
    <location>
        <begin position="369"/>
        <end position="387"/>
    </location>
</feature>
<protein>
    <submittedName>
        <fullName evidence="3">Uncharacterized protein</fullName>
    </submittedName>
</protein>
<feature type="transmembrane region" description="Helical" evidence="2">
    <location>
        <begin position="120"/>
        <end position="143"/>
    </location>
</feature>
<accession>A0A9P4HJW8</accession>
<feature type="transmembrane region" description="Helical" evidence="2">
    <location>
        <begin position="209"/>
        <end position="236"/>
    </location>
</feature>
<feature type="compositionally biased region" description="Basic and acidic residues" evidence="1">
    <location>
        <begin position="400"/>
        <end position="411"/>
    </location>
</feature>
<feature type="transmembrane region" description="Helical" evidence="2">
    <location>
        <begin position="88"/>
        <end position="108"/>
    </location>
</feature>
<organism evidence="3 4">
    <name type="scientific">Setomelanomma holmii</name>
    <dbReference type="NCBI Taxonomy" id="210430"/>
    <lineage>
        <taxon>Eukaryota</taxon>
        <taxon>Fungi</taxon>
        <taxon>Dikarya</taxon>
        <taxon>Ascomycota</taxon>
        <taxon>Pezizomycotina</taxon>
        <taxon>Dothideomycetes</taxon>
        <taxon>Pleosporomycetidae</taxon>
        <taxon>Pleosporales</taxon>
        <taxon>Pleosporineae</taxon>
        <taxon>Phaeosphaeriaceae</taxon>
        <taxon>Setomelanomma</taxon>
    </lineage>
</organism>
<feature type="transmembrane region" description="Helical" evidence="2">
    <location>
        <begin position="248"/>
        <end position="271"/>
    </location>
</feature>
<gene>
    <name evidence="3" type="ORF">EK21DRAFT_83549</name>
</gene>
<evidence type="ECO:0000256" key="2">
    <source>
        <dbReference type="SAM" id="Phobius"/>
    </source>
</evidence>
<feature type="compositionally biased region" description="Polar residues" evidence="1">
    <location>
        <begin position="350"/>
        <end position="360"/>
    </location>
</feature>
<keyword evidence="2" id="KW-0472">Membrane</keyword>
<dbReference type="AlphaFoldDB" id="A0A9P4HJW8"/>
<sequence>MAEIIGVVGSIVQIIGFVSAGLSDVRGIDLLPSKGLWEKIREDGLIVTLLVRTVFRDAYRVMEMVERYVVHADGRHVLGFMKSYTSSFNMIGVAGAIIAQVAISAMSLTRLEDSHWTAQAFLVASLTTGALSVFFSCAASPAFHGLHSADDIKDFLTKPTPSARKAAFRAIVRRAISLIEEHQDKIEEEHIKVLRDAVEEGRWKVASPYAALMLVAPMFLLQIALSTFLTGLGIYLGKVVTARLIPEYGSGSIAILVFYLASALFGLSIFFGPQGVKQLDDIWLTRWKRVLVDYKIFRSNRPPVNATDGMEEEQGRSDSSSQAPSQHSSTSSQGRDGDGEEYIAELMRPRNQQSVHSRNGSKVHYTINEAHDPSTKPEPKPEMKNVDETTPPFYCTTDSIPDHVPEADRLKPASPDPSPTLTQDNQTSVLLALIKAQEESLQATRRLLELHTRQTAQCWMPHG</sequence>
<dbReference type="Proteomes" id="UP000799777">
    <property type="component" value="Unassembled WGS sequence"/>
</dbReference>
<comment type="caution">
    <text evidence="3">The sequence shown here is derived from an EMBL/GenBank/DDBJ whole genome shotgun (WGS) entry which is preliminary data.</text>
</comment>
<evidence type="ECO:0000313" key="3">
    <source>
        <dbReference type="EMBL" id="KAF2036595.1"/>
    </source>
</evidence>
<reference evidence="3" key="1">
    <citation type="journal article" date="2020" name="Stud. Mycol.">
        <title>101 Dothideomycetes genomes: a test case for predicting lifestyles and emergence of pathogens.</title>
        <authorList>
            <person name="Haridas S."/>
            <person name="Albert R."/>
            <person name="Binder M."/>
            <person name="Bloem J."/>
            <person name="Labutti K."/>
            <person name="Salamov A."/>
            <person name="Andreopoulos B."/>
            <person name="Baker S."/>
            <person name="Barry K."/>
            <person name="Bills G."/>
            <person name="Bluhm B."/>
            <person name="Cannon C."/>
            <person name="Castanera R."/>
            <person name="Culley D."/>
            <person name="Daum C."/>
            <person name="Ezra D."/>
            <person name="Gonzalez J."/>
            <person name="Henrissat B."/>
            <person name="Kuo A."/>
            <person name="Liang C."/>
            <person name="Lipzen A."/>
            <person name="Lutzoni F."/>
            <person name="Magnuson J."/>
            <person name="Mondo S."/>
            <person name="Nolan M."/>
            <person name="Ohm R."/>
            <person name="Pangilinan J."/>
            <person name="Park H.-J."/>
            <person name="Ramirez L."/>
            <person name="Alfaro M."/>
            <person name="Sun H."/>
            <person name="Tritt A."/>
            <person name="Yoshinaga Y."/>
            <person name="Zwiers L.-H."/>
            <person name="Turgeon B."/>
            <person name="Goodwin S."/>
            <person name="Spatafora J."/>
            <person name="Crous P."/>
            <person name="Grigoriev I."/>
        </authorList>
    </citation>
    <scope>NUCLEOTIDE SEQUENCE</scope>
    <source>
        <strain evidence="3">CBS 110217</strain>
    </source>
</reference>
<keyword evidence="2" id="KW-1133">Transmembrane helix</keyword>
<keyword evidence="2" id="KW-0812">Transmembrane</keyword>
<proteinExistence type="predicted"/>
<feature type="region of interest" description="Disordered" evidence="1">
    <location>
        <begin position="303"/>
        <end position="423"/>
    </location>
</feature>
<feature type="compositionally biased region" description="Low complexity" evidence="1">
    <location>
        <begin position="317"/>
        <end position="333"/>
    </location>
</feature>
<dbReference type="EMBL" id="ML978154">
    <property type="protein sequence ID" value="KAF2036595.1"/>
    <property type="molecule type" value="Genomic_DNA"/>
</dbReference>
<name>A0A9P4HJW8_9PLEO</name>
<evidence type="ECO:0000313" key="4">
    <source>
        <dbReference type="Proteomes" id="UP000799777"/>
    </source>
</evidence>
<dbReference type="OrthoDB" id="4941332at2759"/>
<evidence type="ECO:0000256" key="1">
    <source>
        <dbReference type="SAM" id="MobiDB-lite"/>
    </source>
</evidence>